<protein>
    <recommendedName>
        <fullName evidence="9">SSD domain-containing protein</fullName>
    </recommendedName>
</protein>
<dbReference type="AlphaFoldDB" id="A0AAD9KPQ2"/>
<feature type="transmembrane region" description="Helical" evidence="8">
    <location>
        <begin position="502"/>
        <end position="524"/>
    </location>
</feature>
<evidence type="ECO:0000256" key="4">
    <source>
        <dbReference type="ARBA" id="ARBA00023136"/>
    </source>
</evidence>
<evidence type="ECO:0000259" key="9">
    <source>
        <dbReference type="PROSITE" id="PS50156"/>
    </source>
</evidence>
<keyword evidence="5" id="KW-0325">Glycoprotein</keyword>
<dbReference type="PANTHER" id="PTHR45951:SF7">
    <property type="entry name" value="SSD DOMAIN-CONTAINING PROTEIN"/>
    <property type="match status" value="1"/>
</dbReference>
<feature type="transmembrane region" description="Helical" evidence="8">
    <location>
        <begin position="1063"/>
        <end position="1087"/>
    </location>
</feature>
<feature type="region of interest" description="Disordered" evidence="7">
    <location>
        <begin position="1"/>
        <end position="29"/>
    </location>
</feature>
<keyword evidence="3 8" id="KW-1133">Transmembrane helix</keyword>
<keyword evidence="2 8" id="KW-0812">Transmembrane</keyword>
<evidence type="ECO:0000313" key="10">
    <source>
        <dbReference type="EMBL" id="KAK2175383.1"/>
    </source>
</evidence>
<dbReference type="SUPFAM" id="SSF82866">
    <property type="entry name" value="Multidrug efflux transporter AcrB transmembrane domain"/>
    <property type="match status" value="2"/>
</dbReference>
<evidence type="ECO:0000256" key="1">
    <source>
        <dbReference type="ARBA" id="ARBA00004141"/>
    </source>
</evidence>
<gene>
    <name evidence="10" type="ORF">NP493_737g02040</name>
</gene>
<evidence type="ECO:0000313" key="11">
    <source>
        <dbReference type="Proteomes" id="UP001209878"/>
    </source>
</evidence>
<evidence type="ECO:0000256" key="7">
    <source>
        <dbReference type="SAM" id="MobiDB-lite"/>
    </source>
</evidence>
<dbReference type="Proteomes" id="UP001209878">
    <property type="component" value="Unassembled WGS sequence"/>
</dbReference>
<dbReference type="Gene3D" id="1.20.1640.10">
    <property type="entry name" value="Multidrug efflux transporter AcrB transmembrane domain"/>
    <property type="match status" value="2"/>
</dbReference>
<feature type="region of interest" description="Disordered" evidence="7">
    <location>
        <begin position="551"/>
        <end position="571"/>
    </location>
</feature>
<evidence type="ECO:0000256" key="2">
    <source>
        <dbReference type="ARBA" id="ARBA00022692"/>
    </source>
</evidence>
<dbReference type="InterPro" id="IPR052081">
    <property type="entry name" value="Dispatched_Hh_regulator"/>
</dbReference>
<dbReference type="Pfam" id="PF12349">
    <property type="entry name" value="Sterol-sensing"/>
    <property type="match status" value="1"/>
</dbReference>
<organism evidence="10 11">
    <name type="scientific">Ridgeia piscesae</name>
    <name type="common">Tubeworm</name>
    <dbReference type="NCBI Taxonomy" id="27915"/>
    <lineage>
        <taxon>Eukaryota</taxon>
        <taxon>Metazoa</taxon>
        <taxon>Spiralia</taxon>
        <taxon>Lophotrochozoa</taxon>
        <taxon>Annelida</taxon>
        <taxon>Polychaeta</taxon>
        <taxon>Sedentaria</taxon>
        <taxon>Canalipalpata</taxon>
        <taxon>Sabellida</taxon>
        <taxon>Siboglinidae</taxon>
        <taxon>Ridgeia</taxon>
    </lineage>
</organism>
<feature type="transmembrane region" description="Helical" evidence="8">
    <location>
        <begin position="937"/>
        <end position="955"/>
    </location>
</feature>
<feature type="compositionally biased region" description="Basic and acidic residues" evidence="7">
    <location>
        <begin position="1"/>
        <end position="18"/>
    </location>
</feature>
<evidence type="ECO:0000256" key="8">
    <source>
        <dbReference type="SAM" id="Phobius"/>
    </source>
</evidence>
<evidence type="ECO:0000256" key="6">
    <source>
        <dbReference type="ARBA" id="ARBA00038046"/>
    </source>
</evidence>
<name>A0AAD9KPQ2_RIDPI</name>
<feature type="transmembrane region" description="Helical" evidence="8">
    <location>
        <begin position="472"/>
        <end position="496"/>
    </location>
</feature>
<keyword evidence="4 8" id="KW-0472">Membrane</keyword>
<accession>A0AAD9KPQ2</accession>
<dbReference type="GO" id="GO:0016020">
    <property type="term" value="C:membrane"/>
    <property type="evidence" value="ECO:0007669"/>
    <property type="project" value="UniProtKB-SubCell"/>
</dbReference>
<keyword evidence="11" id="KW-1185">Reference proteome</keyword>
<comment type="similarity">
    <text evidence="6">Belongs to the dispatched family.</text>
</comment>
<feature type="transmembrane region" description="Helical" evidence="8">
    <location>
        <begin position="600"/>
        <end position="618"/>
    </location>
</feature>
<feature type="transmembrane region" description="Helical" evidence="8">
    <location>
        <begin position="1034"/>
        <end position="1057"/>
    </location>
</feature>
<feature type="transmembrane region" description="Helical" evidence="8">
    <location>
        <begin position="398"/>
        <end position="419"/>
    </location>
</feature>
<reference evidence="10" key="1">
    <citation type="journal article" date="2023" name="Mol. Biol. Evol.">
        <title>Third-Generation Sequencing Reveals the Adaptive Role of the Epigenome in Three Deep-Sea Polychaetes.</title>
        <authorList>
            <person name="Perez M."/>
            <person name="Aroh O."/>
            <person name="Sun Y."/>
            <person name="Lan Y."/>
            <person name="Juniper S.K."/>
            <person name="Young C.R."/>
            <person name="Angers B."/>
            <person name="Qian P.Y."/>
        </authorList>
    </citation>
    <scope>NUCLEOTIDE SEQUENCE</scope>
    <source>
        <strain evidence="10">R07B-5</strain>
    </source>
</reference>
<dbReference type="PROSITE" id="PS50156">
    <property type="entry name" value="SSD"/>
    <property type="match status" value="1"/>
</dbReference>
<comment type="caution">
    <text evidence="10">The sequence shown here is derived from an EMBL/GenBank/DDBJ whole genome shotgun (WGS) entry which is preliminary data.</text>
</comment>
<feature type="transmembrane region" description="Helical" evidence="8">
    <location>
        <begin position="425"/>
        <end position="451"/>
    </location>
</feature>
<dbReference type="InterPro" id="IPR000731">
    <property type="entry name" value="SSD"/>
</dbReference>
<dbReference type="GO" id="GO:0022857">
    <property type="term" value="F:transmembrane transporter activity"/>
    <property type="evidence" value="ECO:0007669"/>
    <property type="project" value="TreeGrafter"/>
</dbReference>
<comment type="subcellular location">
    <subcellularLocation>
        <location evidence="1">Membrane</location>
        <topology evidence="1">Multi-pass membrane protein</topology>
    </subcellularLocation>
</comment>
<feature type="transmembrane region" description="Helical" evidence="8">
    <location>
        <begin position="995"/>
        <end position="1014"/>
    </location>
</feature>
<proteinExistence type="inferred from homology"/>
<sequence length="1140" mass="129098">MSEHLSERGDETLKDGLKKATQGSTATVQHTRFALGDQVDVISIPFEDDLRPAPTSSAAENDMSTEIKKTDSEESFHSWAGMRPLSIKDTVSRLRELQRDKKPLGFCKLIVTYPKTALAVTLSVHIGMLLTNVILYGVGYDILPMHFTSLPLDIRTDTDFLQGLAWVHKEEKTKFVNQMVDRVSKQPERSKRAEGIELYFEKPGGNVFTQSNLRKMREVTYLLAKHPKYVKSFCYSEVVGKCVAPYAVFDFFDKFEERMPKSNASNFVDIPKVLNMVMNFAPTALQRFLGKDAVISSNETRSSITRVILVFGKPLAGYKNAYINSEAQDKKIADFILDEFKPVLERLFSTQVGEMQFFYNSLSLFLNKIDTQVMADLKLAVGSLCFIFVFMFVQTGSLWVTCLAMLSVVTSFCGANLFYRVALDYRYFGAFHVLAVFIILAVGADDTFVFFDTWKLTRHFFYPTLAHRLSNCYRKAGLAMFFTSVTTAVAFGLSAISPFLGISSFGVFSALLVIINYVSVVTYFPAVVITYHLYWESATCLCCRIIKERDDDDDDDDDQGRGIDDSKNSFSENAFMSGHPAMRFFRGPFFHFITNKYSRILILAAFCVLIPFSFYYSSLLTSDEEKMKFLDEKSNFAIYLNKREKAFKGLGADRTSHVFIVWGLKKQTLRPCHNTNITCHGDTVWDKDFDMNPPASQKAIVHLCDTLKLLLEEETKQLGVRTHIRTNEKEFDCFIQDISHFLQEEEQRTRVDPKTKKKVRVYPNNTVFNFPIGKHEAETIMKYNPHIYKKPLPKWFNRYFEIVVGFWLHNGFRPGQPTNRYMRYFPLLGEVAVPGTTVAVSVQRAGTGSSHKMFYYGTRLAYAAISVNMSIGGDNLNYILGIDMLHNWNKLMTIQKASMPPQLQKGFHVALGPTEGDGSIMNIWHWMKVQEQLTNSAFIGIIVGLCTALPILVWATKNVIVALLALTTIIFITFSVVAVIPIMNWKLGVLESLNLVLLVGLAVEFVIHLSEAYARSEHRGRLGRTQDALSEVGFSVLSGAFSSLGASFFLLLAKIVFLVEFGVFMFCTVGFSIIYSLLLFTTVLGMIGPERRFGNVSTVKAYLRQRWNLRTMNKHRVARATMTSDWTDDGDMRASQPAGK</sequence>
<feature type="domain" description="SSD" evidence="9">
    <location>
        <begin position="437"/>
        <end position="530"/>
    </location>
</feature>
<evidence type="ECO:0000256" key="5">
    <source>
        <dbReference type="ARBA" id="ARBA00023180"/>
    </source>
</evidence>
<dbReference type="EMBL" id="JAODUO010000734">
    <property type="protein sequence ID" value="KAK2175383.1"/>
    <property type="molecule type" value="Genomic_DNA"/>
</dbReference>
<dbReference type="InterPro" id="IPR053958">
    <property type="entry name" value="HMGCR/SNAP/NPC1-like_SSD"/>
</dbReference>
<evidence type="ECO:0000256" key="3">
    <source>
        <dbReference type="ARBA" id="ARBA00022989"/>
    </source>
</evidence>
<dbReference type="PANTHER" id="PTHR45951">
    <property type="entry name" value="PROTEIN DISPATCHED-RELATED"/>
    <property type="match status" value="1"/>
</dbReference>
<feature type="transmembrane region" description="Helical" evidence="8">
    <location>
        <begin position="962"/>
        <end position="983"/>
    </location>
</feature>